<dbReference type="GO" id="GO:0005506">
    <property type="term" value="F:iron ion binding"/>
    <property type="evidence" value="ECO:0007669"/>
    <property type="project" value="InterPro"/>
</dbReference>
<feature type="chain" id="PRO_5040138006" evidence="1">
    <location>
        <begin position="18"/>
        <end position="503"/>
    </location>
</feature>
<dbReference type="InterPro" id="IPR001128">
    <property type="entry name" value="Cyt_P450"/>
</dbReference>
<dbReference type="Gene3D" id="1.10.630.10">
    <property type="entry name" value="Cytochrome P450"/>
    <property type="match status" value="1"/>
</dbReference>
<organism evidence="2 3">
    <name type="scientific">Hirsutella rhossiliensis</name>
    <dbReference type="NCBI Taxonomy" id="111463"/>
    <lineage>
        <taxon>Eukaryota</taxon>
        <taxon>Fungi</taxon>
        <taxon>Dikarya</taxon>
        <taxon>Ascomycota</taxon>
        <taxon>Pezizomycotina</taxon>
        <taxon>Sordariomycetes</taxon>
        <taxon>Hypocreomycetidae</taxon>
        <taxon>Hypocreales</taxon>
        <taxon>Ophiocordycipitaceae</taxon>
        <taxon>Hirsutella</taxon>
    </lineage>
</organism>
<keyword evidence="3" id="KW-1185">Reference proteome</keyword>
<name>A0A9P8MWI9_9HYPO</name>
<feature type="signal peptide" evidence="1">
    <location>
        <begin position="1"/>
        <end position="17"/>
    </location>
</feature>
<sequence>MIRLVYLASILWRLPRAATNASPNPPVHSSWIPFLGHIFGIATKGSNLYLSSLCAIQRSPIATLKLPGQDIHLIHPRDVASVKQFTGMRHLSLMAVFHVAVGPAMGLGPASEKFLTDPDTGGFKRGLSKLFNGELRSLRNLQKYASQLEQKVDEYWGETFTGQDPVLRTGLGAWLFDLLSRSMGAVFWGQEGPFEDELFRQHLRLFIQNLETLRNPITPLIPSQLFSAREYVRNKITQSAHGKAYGHQGATLFERLALLYESLEIPQEGFSDCHLVAIVGLMSNVINIVSWAFCHIVADAELMACLLAELEKVAGEPSSPNLVLDADQIRTCCPLLVATWYELLRVYGDSPVARGVNEDCLFDNKYQLSKGSMIMTPIHLLNFDMDVWGGDAAAFRPRRFLQDGGQVNAELVKHLNVFGLPGMHQCPGRYLGLTLTLAVLAKTLLSFDITPIPGDALAQGTVPKRKETMLGLPAMSRDPDVIVRRRGKTQTVHIVFDNVRPGW</sequence>
<dbReference type="CDD" id="cd11040">
    <property type="entry name" value="CYP7_CYP8-like"/>
    <property type="match status" value="1"/>
</dbReference>
<dbReference type="InterPro" id="IPR053007">
    <property type="entry name" value="CYP450_monoxygenase_sec-met"/>
</dbReference>
<dbReference type="RefSeq" id="XP_044719845.1">
    <property type="nucleotide sequence ID" value="XM_044864905.1"/>
</dbReference>
<evidence type="ECO:0000313" key="3">
    <source>
        <dbReference type="Proteomes" id="UP000824596"/>
    </source>
</evidence>
<dbReference type="OrthoDB" id="3366823at2759"/>
<evidence type="ECO:0000313" key="2">
    <source>
        <dbReference type="EMBL" id="KAH0962332.1"/>
    </source>
</evidence>
<dbReference type="EMBL" id="JAIZPD010000006">
    <property type="protein sequence ID" value="KAH0962332.1"/>
    <property type="molecule type" value="Genomic_DNA"/>
</dbReference>
<accession>A0A9P8MWI9</accession>
<dbReference type="Proteomes" id="UP000824596">
    <property type="component" value="Unassembled WGS sequence"/>
</dbReference>
<dbReference type="SUPFAM" id="SSF48264">
    <property type="entry name" value="Cytochrome P450"/>
    <property type="match status" value="1"/>
</dbReference>
<dbReference type="PANTHER" id="PTHR47582">
    <property type="entry name" value="P450, PUTATIVE (EUROFUNG)-RELATED"/>
    <property type="match status" value="1"/>
</dbReference>
<dbReference type="GeneID" id="68355563"/>
<dbReference type="InterPro" id="IPR036396">
    <property type="entry name" value="Cyt_P450_sf"/>
</dbReference>
<evidence type="ECO:0000256" key="1">
    <source>
        <dbReference type="SAM" id="SignalP"/>
    </source>
</evidence>
<dbReference type="GO" id="GO:0016705">
    <property type="term" value="F:oxidoreductase activity, acting on paired donors, with incorporation or reduction of molecular oxygen"/>
    <property type="evidence" value="ECO:0007669"/>
    <property type="project" value="InterPro"/>
</dbReference>
<dbReference type="Pfam" id="PF00067">
    <property type="entry name" value="p450"/>
    <property type="match status" value="1"/>
</dbReference>
<dbReference type="GO" id="GO:0004497">
    <property type="term" value="F:monooxygenase activity"/>
    <property type="evidence" value="ECO:0007669"/>
    <property type="project" value="InterPro"/>
</dbReference>
<protein>
    <submittedName>
        <fullName evidence="2">Cytochrome p450 domain-containing protein</fullName>
    </submittedName>
</protein>
<proteinExistence type="predicted"/>
<gene>
    <name evidence="2" type="ORF">HRG_06434</name>
</gene>
<dbReference type="AlphaFoldDB" id="A0A9P8MWI9"/>
<dbReference type="GO" id="GO:0020037">
    <property type="term" value="F:heme binding"/>
    <property type="evidence" value="ECO:0007669"/>
    <property type="project" value="InterPro"/>
</dbReference>
<reference evidence="2" key="1">
    <citation type="submission" date="2021-09" db="EMBL/GenBank/DDBJ databases">
        <title>A high-quality genome of the endoparasitic fungus Hirsutella rhossiliensis with a comparison of Hirsutella genomes reveals transposable elements contributing to genome size variation.</title>
        <authorList>
            <person name="Lin R."/>
            <person name="Jiao Y."/>
            <person name="Sun X."/>
            <person name="Ling J."/>
            <person name="Xie B."/>
            <person name="Cheng X."/>
        </authorList>
    </citation>
    <scope>NUCLEOTIDE SEQUENCE</scope>
    <source>
        <strain evidence="2">HR02</strain>
    </source>
</reference>
<dbReference type="PANTHER" id="PTHR47582:SF1">
    <property type="entry name" value="P450, PUTATIVE (EUROFUNG)-RELATED"/>
    <property type="match status" value="1"/>
</dbReference>
<keyword evidence="1" id="KW-0732">Signal</keyword>
<comment type="caution">
    <text evidence="2">The sequence shown here is derived from an EMBL/GenBank/DDBJ whole genome shotgun (WGS) entry which is preliminary data.</text>
</comment>